<dbReference type="Proteomes" id="UP000309174">
    <property type="component" value="Unassembled WGS sequence"/>
</dbReference>
<dbReference type="GO" id="GO:0016773">
    <property type="term" value="F:phosphotransferase activity, alcohol group as acceptor"/>
    <property type="evidence" value="ECO:0007669"/>
    <property type="project" value="InterPro"/>
</dbReference>
<name>A0A5C4JKH9_9ACTN</name>
<dbReference type="EMBL" id="VCKW01000016">
    <property type="protein sequence ID" value="TMR06349.1"/>
    <property type="molecule type" value="Genomic_DNA"/>
</dbReference>
<dbReference type="OrthoDB" id="3638028at2"/>
<accession>A0A5C4JKH9</accession>
<keyword evidence="2" id="KW-1185">Reference proteome</keyword>
<dbReference type="Pfam" id="PF04655">
    <property type="entry name" value="APH_6_hur"/>
    <property type="match status" value="1"/>
</dbReference>
<sequence>MPSTLPPPALVRNALEVWGAGGRRWLDDLPTIIDAVARDWRLRVGRPFELSYHWVAEATREDDGSAVVLKLGPPQPGHLDIEAAALTFYDGRGAVRLLEHDPERGALLLERATPGTLARALVPGKDEEATADVIAVIKRLHRTPPPDCPLPDLSSAGTSFTDHLRRFPGDDPLPRHLVERAGSLFNELCSDNTDRVVLHGDLHHDNVLRATREPWLAIDPHGYVGDRGYEAGALLYNPDPDDRDEALLKLVPARVEQLADGMALPRERVEAWGFVTAVLSEVWTAESWTPANRTQTTRALDVATHLLPHLP</sequence>
<dbReference type="Gene3D" id="3.90.1200.10">
    <property type="match status" value="1"/>
</dbReference>
<dbReference type="InterPro" id="IPR006748">
    <property type="entry name" value="NH2Glyco/OHUrea_AB-resist_kin"/>
</dbReference>
<proteinExistence type="predicted"/>
<organism evidence="1 2">
    <name type="scientific">Actinomadura soli</name>
    <dbReference type="NCBI Taxonomy" id="2508997"/>
    <lineage>
        <taxon>Bacteria</taxon>
        <taxon>Bacillati</taxon>
        <taxon>Actinomycetota</taxon>
        <taxon>Actinomycetes</taxon>
        <taxon>Streptosporangiales</taxon>
        <taxon>Thermomonosporaceae</taxon>
        <taxon>Actinomadura</taxon>
    </lineage>
</organism>
<gene>
    <name evidence="1" type="ORF">ETD83_05045</name>
</gene>
<dbReference type="RefSeq" id="WP_138643859.1">
    <property type="nucleotide sequence ID" value="NZ_VCKW01000016.1"/>
</dbReference>
<evidence type="ECO:0000313" key="1">
    <source>
        <dbReference type="EMBL" id="TMR06349.1"/>
    </source>
</evidence>
<reference evidence="1 2" key="1">
    <citation type="submission" date="2019-05" db="EMBL/GenBank/DDBJ databases">
        <title>Draft genome sequence of Actinomadura sp. 14C53.</title>
        <authorList>
            <person name="Saricaoglu S."/>
            <person name="Isik K."/>
        </authorList>
    </citation>
    <scope>NUCLEOTIDE SEQUENCE [LARGE SCALE GENOMIC DNA]</scope>
    <source>
        <strain evidence="1 2">14C53</strain>
    </source>
</reference>
<protein>
    <submittedName>
        <fullName evidence="1">Aminoglycoside resistance protein</fullName>
    </submittedName>
</protein>
<dbReference type="GO" id="GO:0019748">
    <property type="term" value="P:secondary metabolic process"/>
    <property type="evidence" value="ECO:0007669"/>
    <property type="project" value="InterPro"/>
</dbReference>
<dbReference type="AlphaFoldDB" id="A0A5C4JKH9"/>
<evidence type="ECO:0000313" key="2">
    <source>
        <dbReference type="Proteomes" id="UP000309174"/>
    </source>
</evidence>
<dbReference type="SUPFAM" id="SSF56112">
    <property type="entry name" value="Protein kinase-like (PK-like)"/>
    <property type="match status" value="1"/>
</dbReference>
<comment type="caution">
    <text evidence="1">The sequence shown here is derived from an EMBL/GenBank/DDBJ whole genome shotgun (WGS) entry which is preliminary data.</text>
</comment>
<dbReference type="InterPro" id="IPR011009">
    <property type="entry name" value="Kinase-like_dom_sf"/>
</dbReference>